<comment type="caution">
    <text evidence="2">The sequence shown here is derived from an EMBL/GenBank/DDBJ whole genome shotgun (WGS) entry which is preliminary data.</text>
</comment>
<dbReference type="EMBL" id="MCFE01000138">
    <property type="protein sequence ID" value="ORX97150.1"/>
    <property type="molecule type" value="Genomic_DNA"/>
</dbReference>
<gene>
    <name evidence="2" type="ORF">K493DRAFT_300571</name>
</gene>
<reference evidence="2 3" key="1">
    <citation type="submission" date="2016-07" db="EMBL/GenBank/DDBJ databases">
        <title>Pervasive Adenine N6-methylation of Active Genes in Fungi.</title>
        <authorList>
            <consortium name="DOE Joint Genome Institute"/>
            <person name="Mondo S.J."/>
            <person name="Dannebaum R.O."/>
            <person name="Kuo R.C."/>
            <person name="Labutti K."/>
            <person name="Haridas S."/>
            <person name="Kuo A."/>
            <person name="Salamov A."/>
            <person name="Ahrendt S.R."/>
            <person name="Lipzen A."/>
            <person name="Sullivan W."/>
            <person name="Andreopoulos W.B."/>
            <person name="Clum A."/>
            <person name="Lindquist E."/>
            <person name="Daum C."/>
            <person name="Ramamoorthy G.K."/>
            <person name="Gryganskyi A."/>
            <person name="Culley D."/>
            <person name="Magnuson J.K."/>
            <person name="James T.Y."/>
            <person name="O'Malley M.A."/>
            <person name="Stajich J.E."/>
            <person name="Spatafora J.W."/>
            <person name="Visel A."/>
            <person name="Grigoriev I.V."/>
        </authorList>
    </citation>
    <scope>NUCLEOTIDE SEQUENCE [LARGE SCALE GENOMIC DNA]</scope>
    <source>
        <strain evidence="2 3">CBS 931.73</strain>
    </source>
</reference>
<name>A0A1Y1YGI3_9FUNG</name>
<dbReference type="InParanoid" id="A0A1Y1YGI3"/>
<evidence type="ECO:0000313" key="3">
    <source>
        <dbReference type="Proteomes" id="UP000193498"/>
    </source>
</evidence>
<proteinExistence type="predicted"/>
<evidence type="ECO:0000256" key="1">
    <source>
        <dbReference type="SAM" id="MobiDB-lite"/>
    </source>
</evidence>
<sequence>METLLTWSVASSAVGKAASLATEISNGEVAFRVLAVLGGVFKHLGVRGFQHIDDTIEVWSHGDICYKCQTGFLSDISKEEMRSAFTNDKVAAKRKKKARTKQPPQAEMPPTPVLPALTDAMQISPVPSSSVVPSSVSPAPSSSILPCVQDGDNTTKGMNTLPEWLRNWVTTSKAEADGSVLNHEYHRVIQFIEDLCMEINKGSQKQDCRTPIVDISLMAQCKQAQRYHISDRPEDPIQAMLNLGNNLQQLASIDNEVQVRSNTYYYNLYHCFVCFAQQVLQSGAAGAKTPKGQANQIFKALHSKLLAHNPSFNYSRFKQVLDRSAPLFMITNYLGANILNFPGILTANSLARMKAGGLQMLYQLLIKNPGFRDTFQPVNEPNAYAKFSSHELFHPYHTQYWIGNA</sequence>
<feature type="region of interest" description="Disordered" evidence="1">
    <location>
        <begin position="87"/>
        <end position="110"/>
    </location>
</feature>
<keyword evidence="3" id="KW-1185">Reference proteome</keyword>
<dbReference type="Proteomes" id="UP000193498">
    <property type="component" value="Unassembled WGS sequence"/>
</dbReference>
<protein>
    <submittedName>
        <fullName evidence="2">Uncharacterized protein</fullName>
    </submittedName>
</protein>
<organism evidence="2 3">
    <name type="scientific">Basidiobolus meristosporus CBS 931.73</name>
    <dbReference type="NCBI Taxonomy" id="1314790"/>
    <lineage>
        <taxon>Eukaryota</taxon>
        <taxon>Fungi</taxon>
        <taxon>Fungi incertae sedis</taxon>
        <taxon>Zoopagomycota</taxon>
        <taxon>Entomophthoromycotina</taxon>
        <taxon>Basidiobolomycetes</taxon>
        <taxon>Basidiobolales</taxon>
        <taxon>Basidiobolaceae</taxon>
        <taxon>Basidiobolus</taxon>
    </lineage>
</organism>
<accession>A0A1Y1YGI3</accession>
<dbReference type="AlphaFoldDB" id="A0A1Y1YGI3"/>
<evidence type="ECO:0000313" key="2">
    <source>
        <dbReference type="EMBL" id="ORX97150.1"/>
    </source>
</evidence>